<name>A0ACA9Q2H7_9GLOM</name>
<evidence type="ECO:0000313" key="1">
    <source>
        <dbReference type="EMBL" id="CAG8733708.1"/>
    </source>
</evidence>
<evidence type="ECO:0000313" key="2">
    <source>
        <dbReference type="Proteomes" id="UP000789366"/>
    </source>
</evidence>
<keyword evidence="2" id="KW-1185">Reference proteome</keyword>
<organism evidence="1 2">
    <name type="scientific">Cetraspora pellucida</name>
    <dbReference type="NCBI Taxonomy" id="1433469"/>
    <lineage>
        <taxon>Eukaryota</taxon>
        <taxon>Fungi</taxon>
        <taxon>Fungi incertae sedis</taxon>
        <taxon>Mucoromycota</taxon>
        <taxon>Glomeromycotina</taxon>
        <taxon>Glomeromycetes</taxon>
        <taxon>Diversisporales</taxon>
        <taxon>Gigasporaceae</taxon>
        <taxon>Cetraspora</taxon>
    </lineage>
</organism>
<gene>
    <name evidence="1" type="ORF">SPELUC_LOCUS13299</name>
</gene>
<dbReference type="Proteomes" id="UP000789366">
    <property type="component" value="Unassembled WGS sequence"/>
</dbReference>
<sequence>EELGIKSEEVQEGILYHIERTEIEMNELSFRLARLTREEEYDPDAVDRFTFHYKKQFADAYFKDLKELHKNFLQQEEALAQMNVSSSRFDILQGAQFTALQNQDQTT</sequence>
<feature type="non-terminal residue" evidence="1">
    <location>
        <position position="1"/>
    </location>
</feature>
<proteinExistence type="predicted"/>
<reference evidence="1" key="1">
    <citation type="submission" date="2021-06" db="EMBL/GenBank/DDBJ databases">
        <authorList>
            <person name="Kallberg Y."/>
            <person name="Tangrot J."/>
            <person name="Rosling A."/>
        </authorList>
    </citation>
    <scope>NUCLEOTIDE SEQUENCE</scope>
    <source>
        <strain evidence="1">28 12/20/2015</strain>
    </source>
</reference>
<comment type="caution">
    <text evidence="1">The sequence shown here is derived from an EMBL/GenBank/DDBJ whole genome shotgun (WGS) entry which is preliminary data.</text>
</comment>
<accession>A0ACA9Q2H7</accession>
<protein>
    <submittedName>
        <fullName evidence="1">9504_t:CDS:1</fullName>
    </submittedName>
</protein>
<dbReference type="EMBL" id="CAJVPW010034494">
    <property type="protein sequence ID" value="CAG8733708.1"/>
    <property type="molecule type" value="Genomic_DNA"/>
</dbReference>